<feature type="transmembrane region" description="Helical" evidence="2">
    <location>
        <begin position="107"/>
        <end position="130"/>
    </location>
</feature>
<dbReference type="RefSeq" id="WP_161015516.1">
    <property type="nucleotide sequence ID" value="NZ_WWCK01000005.1"/>
</dbReference>
<keyword evidence="2" id="KW-1133">Transmembrane helix</keyword>
<feature type="transmembrane region" description="Helical" evidence="2">
    <location>
        <begin position="281"/>
        <end position="305"/>
    </location>
</feature>
<reference evidence="3 4" key="1">
    <citation type="submission" date="2019-12" db="EMBL/GenBank/DDBJ databases">
        <title>Novel species isolated from a subtropical stream in China.</title>
        <authorList>
            <person name="Lu H."/>
        </authorList>
    </citation>
    <scope>NUCLEOTIDE SEQUENCE [LARGE SCALE GENOMIC DNA]</scope>
    <source>
        <strain evidence="3 4">FT55W</strain>
    </source>
</reference>
<dbReference type="InterPro" id="IPR010295">
    <property type="entry name" value="DUF898"/>
</dbReference>
<accession>A0A7X4GUU2</accession>
<organism evidence="3 4">
    <name type="scientific">Duganella rivi</name>
    <dbReference type="NCBI Taxonomy" id="2666083"/>
    <lineage>
        <taxon>Bacteria</taxon>
        <taxon>Pseudomonadati</taxon>
        <taxon>Pseudomonadota</taxon>
        <taxon>Betaproteobacteria</taxon>
        <taxon>Burkholderiales</taxon>
        <taxon>Oxalobacteraceae</taxon>
        <taxon>Telluria group</taxon>
        <taxon>Duganella</taxon>
    </lineage>
</organism>
<evidence type="ECO:0000313" key="4">
    <source>
        <dbReference type="Proteomes" id="UP000450012"/>
    </source>
</evidence>
<keyword evidence="2" id="KW-0472">Membrane</keyword>
<dbReference type="Proteomes" id="UP000450012">
    <property type="component" value="Unassembled WGS sequence"/>
</dbReference>
<proteinExistence type="predicted"/>
<dbReference type="Pfam" id="PF05987">
    <property type="entry name" value="DUF898"/>
    <property type="match status" value="1"/>
</dbReference>
<gene>
    <name evidence="3" type="ORF">GTP45_19465</name>
</gene>
<sequence length="351" mass="38901">MEQLLDEAPTAPPAPAAEEPGPQRIIFHASGSEYFRIWIVNLLLTMATLGIYSAWAKVRRNQYFYSSTELAGASFEYHGKPLAILKGRIVALVLIGGYNLAFQFSPVAGVVMLLLLAGVMPFLVWNSLKFRLHYTSYRGIRFGFDGSLKSAYLHFLLLPILYVVSFMLALPFVHQRIKRFQHTESRYGTQHFNFDATVGAFYKRYLMLFGLMLAGGLVTGVIGALLGAALGPKAVLGTLVLSYLWFALLIPVFMNMIQNLVWNHTSIGAHRFHSDMEWGTVAWLSVTNVLGILCTVGLFTPFAIVRWTRYHLESITLLPAGSLDDFVAGEDAAVDATGVGATDMLDFDLSM</sequence>
<feature type="transmembrane region" description="Helical" evidence="2">
    <location>
        <begin position="240"/>
        <end position="261"/>
    </location>
</feature>
<dbReference type="EMBL" id="WWCK01000005">
    <property type="protein sequence ID" value="MYM68999.1"/>
    <property type="molecule type" value="Genomic_DNA"/>
</dbReference>
<keyword evidence="4" id="KW-1185">Reference proteome</keyword>
<evidence type="ECO:0000313" key="3">
    <source>
        <dbReference type="EMBL" id="MYM68999.1"/>
    </source>
</evidence>
<feature type="region of interest" description="Disordered" evidence="1">
    <location>
        <begin position="1"/>
        <end position="21"/>
    </location>
</feature>
<feature type="transmembrane region" description="Helical" evidence="2">
    <location>
        <begin position="35"/>
        <end position="55"/>
    </location>
</feature>
<evidence type="ECO:0000256" key="2">
    <source>
        <dbReference type="SAM" id="Phobius"/>
    </source>
</evidence>
<dbReference type="AlphaFoldDB" id="A0A7X4GUU2"/>
<protein>
    <submittedName>
        <fullName evidence="3">DUF898 family protein</fullName>
    </submittedName>
</protein>
<comment type="caution">
    <text evidence="3">The sequence shown here is derived from an EMBL/GenBank/DDBJ whole genome shotgun (WGS) entry which is preliminary data.</text>
</comment>
<feature type="transmembrane region" description="Helical" evidence="2">
    <location>
        <begin position="205"/>
        <end position="228"/>
    </location>
</feature>
<keyword evidence="2" id="KW-0812">Transmembrane</keyword>
<feature type="transmembrane region" description="Helical" evidence="2">
    <location>
        <begin position="151"/>
        <end position="173"/>
    </location>
</feature>
<evidence type="ECO:0000256" key="1">
    <source>
        <dbReference type="SAM" id="MobiDB-lite"/>
    </source>
</evidence>
<name>A0A7X4GUU2_9BURK</name>